<evidence type="ECO:0000256" key="8">
    <source>
        <dbReference type="ARBA" id="ARBA00022989"/>
    </source>
</evidence>
<keyword evidence="15" id="KW-1185">Reference proteome</keyword>
<evidence type="ECO:0000256" key="5">
    <source>
        <dbReference type="ARBA" id="ARBA00022737"/>
    </source>
</evidence>
<dbReference type="PROSITE" id="PS00211">
    <property type="entry name" value="ABC_TRANSPORTER_1"/>
    <property type="match status" value="1"/>
</dbReference>
<dbReference type="CDD" id="cd03249">
    <property type="entry name" value="ABC_MTABC3_MDL1_MDL2"/>
    <property type="match status" value="1"/>
</dbReference>
<keyword evidence="7" id="KW-0067">ATP-binding</keyword>
<dbReference type="Pfam" id="PF00664">
    <property type="entry name" value="ABC_membrane"/>
    <property type="match status" value="1"/>
</dbReference>
<dbReference type="InterPro" id="IPR036640">
    <property type="entry name" value="ABC1_TM_sf"/>
</dbReference>
<evidence type="ECO:0000256" key="10">
    <source>
        <dbReference type="ARBA" id="ARBA00023180"/>
    </source>
</evidence>
<feature type="domain" description="ABC transmembrane type-1" evidence="13">
    <location>
        <begin position="138"/>
        <end position="293"/>
    </location>
</feature>
<evidence type="ECO:0000256" key="1">
    <source>
        <dbReference type="ARBA" id="ARBA00004651"/>
    </source>
</evidence>
<organism evidence="14 15">
    <name type="scientific">Pythium oligandrum</name>
    <name type="common">Mycoparasitic fungus</name>
    <dbReference type="NCBI Taxonomy" id="41045"/>
    <lineage>
        <taxon>Eukaryota</taxon>
        <taxon>Sar</taxon>
        <taxon>Stramenopiles</taxon>
        <taxon>Oomycota</taxon>
        <taxon>Peronosporomycetes</taxon>
        <taxon>Pythiales</taxon>
        <taxon>Pythiaceae</taxon>
        <taxon>Pythium</taxon>
    </lineage>
</organism>
<dbReference type="PROSITE" id="PS50929">
    <property type="entry name" value="ABC_TM1F"/>
    <property type="match status" value="1"/>
</dbReference>
<dbReference type="SUPFAM" id="SSF90123">
    <property type="entry name" value="ABC transporter transmembrane region"/>
    <property type="match status" value="1"/>
</dbReference>
<keyword evidence="5" id="KW-0677">Repeat</keyword>
<comment type="similarity">
    <text evidence="2">Belongs to the ABC transporter superfamily. ABCB family. Multidrug resistance exporter (TC 3.A.1.201) subfamily.</text>
</comment>
<dbReference type="InterPro" id="IPR011527">
    <property type="entry name" value="ABC1_TM_dom"/>
</dbReference>
<comment type="subcellular location">
    <subcellularLocation>
        <location evidence="1">Cell membrane</location>
        <topology evidence="1">Multi-pass membrane protein</topology>
    </subcellularLocation>
</comment>
<feature type="transmembrane region" description="Helical" evidence="11">
    <location>
        <begin position="228"/>
        <end position="249"/>
    </location>
</feature>
<evidence type="ECO:0000256" key="3">
    <source>
        <dbReference type="ARBA" id="ARBA00022448"/>
    </source>
</evidence>
<evidence type="ECO:0000256" key="7">
    <source>
        <dbReference type="ARBA" id="ARBA00022840"/>
    </source>
</evidence>
<dbReference type="Gene3D" id="3.40.50.300">
    <property type="entry name" value="P-loop containing nucleotide triphosphate hydrolases"/>
    <property type="match status" value="1"/>
</dbReference>
<dbReference type="AlphaFoldDB" id="A0A8K1FE12"/>
<keyword evidence="3" id="KW-0813">Transport</keyword>
<evidence type="ECO:0000256" key="9">
    <source>
        <dbReference type="ARBA" id="ARBA00023136"/>
    </source>
</evidence>
<dbReference type="InterPro" id="IPR027417">
    <property type="entry name" value="P-loop_NTPase"/>
</dbReference>
<dbReference type="CDD" id="cd18577">
    <property type="entry name" value="ABC_6TM_Pgp_ABCB1_D1_like"/>
    <property type="match status" value="1"/>
</dbReference>
<evidence type="ECO:0000256" key="6">
    <source>
        <dbReference type="ARBA" id="ARBA00022741"/>
    </source>
</evidence>
<evidence type="ECO:0000259" key="13">
    <source>
        <dbReference type="PROSITE" id="PS50929"/>
    </source>
</evidence>
<feature type="transmembrane region" description="Helical" evidence="11">
    <location>
        <begin position="137"/>
        <end position="160"/>
    </location>
</feature>
<dbReference type="SUPFAM" id="SSF52540">
    <property type="entry name" value="P-loop containing nucleoside triphosphate hydrolases"/>
    <property type="match status" value="1"/>
</dbReference>
<reference evidence="14" key="1">
    <citation type="submission" date="2019-03" db="EMBL/GenBank/DDBJ databases">
        <title>Long read genome sequence of the mycoparasitic Pythium oligandrum ATCC 38472 isolated from sugarbeet rhizosphere.</title>
        <authorList>
            <person name="Gaulin E."/>
        </authorList>
    </citation>
    <scope>NUCLEOTIDE SEQUENCE</scope>
    <source>
        <strain evidence="14">ATCC 38472_TT</strain>
    </source>
</reference>
<dbReference type="GO" id="GO:0016887">
    <property type="term" value="F:ATP hydrolysis activity"/>
    <property type="evidence" value="ECO:0007669"/>
    <property type="project" value="InterPro"/>
</dbReference>
<dbReference type="PANTHER" id="PTHR24222">
    <property type="entry name" value="ABC TRANSPORTER B FAMILY"/>
    <property type="match status" value="1"/>
</dbReference>
<dbReference type="OrthoDB" id="6500128at2759"/>
<gene>
    <name evidence="14" type="ORF">Poli38472_007081</name>
</gene>
<dbReference type="GO" id="GO:0005886">
    <property type="term" value="C:plasma membrane"/>
    <property type="evidence" value="ECO:0007669"/>
    <property type="project" value="UniProtKB-SubCell"/>
</dbReference>
<dbReference type="Gene3D" id="1.20.1560.10">
    <property type="entry name" value="ABC transporter type 1, transmembrane domain"/>
    <property type="match status" value="2"/>
</dbReference>
<keyword evidence="10" id="KW-0325">Glycoprotein</keyword>
<keyword evidence="8 11" id="KW-1133">Transmembrane helix</keyword>
<keyword evidence="6" id="KW-0547">Nucleotide-binding</keyword>
<dbReference type="SMART" id="SM00382">
    <property type="entry name" value="AAA"/>
    <property type="match status" value="1"/>
</dbReference>
<comment type="caution">
    <text evidence="14">The sequence shown here is derived from an EMBL/GenBank/DDBJ whole genome shotgun (WGS) entry which is preliminary data.</text>
</comment>
<dbReference type="GO" id="GO:0140359">
    <property type="term" value="F:ABC-type transporter activity"/>
    <property type="evidence" value="ECO:0007669"/>
    <property type="project" value="InterPro"/>
</dbReference>
<feature type="transmembrane region" description="Helical" evidence="11">
    <location>
        <begin position="261"/>
        <end position="281"/>
    </location>
</feature>
<protein>
    <submittedName>
        <fullName evidence="14">Uncharacterized protein</fullName>
    </submittedName>
</protein>
<dbReference type="InterPro" id="IPR003593">
    <property type="entry name" value="AAA+_ATPase"/>
</dbReference>
<dbReference type="PROSITE" id="PS50893">
    <property type="entry name" value="ABC_TRANSPORTER_2"/>
    <property type="match status" value="1"/>
</dbReference>
<evidence type="ECO:0000313" key="14">
    <source>
        <dbReference type="EMBL" id="TMW58936.1"/>
    </source>
</evidence>
<sequence>MSEAQEVDVYASEVNSPYAALTTPSNRNKVDTIVDIEVESEKEEKNQVSIAELFSFADKTDVLLMTVGTISALGAGVDISPDEFRTKANIVSRNFAIVGGAGVVGIFMQSACWATTAARQAKRIRSAYVRAILQKEIGWELALITLAFTPVLAVTTFFMMKIAARATQESIEAYVRAGAVAQEALSNIKTVHMFSAMDSFVTKYDNSLQGSITAGIRKAISGGASKGVLWFCTYSMYACGMFFGTLFVLNDRRDGCTGDKCYDGGHVLTVFMAVMIGGMGIGQVAPGIEAFTAARAAAYDMMKVIKRPLPIDPFSLDGKKLGKVVGQIDLEHIRFAYPSRPNSIVCTDYSLRIAPGETVALVGPSGSGKSTAIALLERFYDPAAGIVRLDGTDLRSLQLPWLRERISLVSQEPVLFAGTNGENIAMGKPGATREEVIDAAEKANAYPFISNFPQGFDTDVGDRGAQISGGQKQRIAIARAILRDPDVLLLDEATSALDNESERIVQESLDQLLKLKKRTTIIVAHRLSTIRHADLIAVTKDGEIVEQGTHDQLLSLPDGVYMSLVAKQMGDH</sequence>
<keyword evidence="9 11" id="KW-0472">Membrane</keyword>
<evidence type="ECO:0000256" key="4">
    <source>
        <dbReference type="ARBA" id="ARBA00022692"/>
    </source>
</evidence>
<dbReference type="InterPro" id="IPR003439">
    <property type="entry name" value="ABC_transporter-like_ATP-bd"/>
</dbReference>
<dbReference type="InterPro" id="IPR039421">
    <property type="entry name" value="Type_1_exporter"/>
</dbReference>
<evidence type="ECO:0000313" key="15">
    <source>
        <dbReference type="Proteomes" id="UP000794436"/>
    </source>
</evidence>
<keyword evidence="4 11" id="KW-0812">Transmembrane</keyword>
<dbReference type="PANTHER" id="PTHR24222:SF76">
    <property type="entry name" value="MYCOBACTIN IMPORT ATP-BINDING_PERMEASE PROTEIN IRTB"/>
    <property type="match status" value="1"/>
</dbReference>
<name>A0A8K1FE12_PYTOL</name>
<proteinExistence type="inferred from homology"/>
<dbReference type="Pfam" id="PF00005">
    <property type="entry name" value="ABC_tran"/>
    <property type="match status" value="1"/>
</dbReference>
<evidence type="ECO:0000259" key="12">
    <source>
        <dbReference type="PROSITE" id="PS50893"/>
    </source>
</evidence>
<dbReference type="GO" id="GO:0005524">
    <property type="term" value="F:ATP binding"/>
    <property type="evidence" value="ECO:0007669"/>
    <property type="project" value="UniProtKB-KW"/>
</dbReference>
<dbReference type="EMBL" id="SPLM01000110">
    <property type="protein sequence ID" value="TMW58936.1"/>
    <property type="molecule type" value="Genomic_DNA"/>
</dbReference>
<accession>A0A8K1FE12</accession>
<dbReference type="Proteomes" id="UP000794436">
    <property type="component" value="Unassembled WGS sequence"/>
</dbReference>
<feature type="transmembrane region" description="Helical" evidence="11">
    <location>
        <begin position="95"/>
        <end position="116"/>
    </location>
</feature>
<feature type="domain" description="ABC transporter" evidence="12">
    <location>
        <begin position="328"/>
        <end position="566"/>
    </location>
</feature>
<evidence type="ECO:0000256" key="11">
    <source>
        <dbReference type="SAM" id="Phobius"/>
    </source>
</evidence>
<dbReference type="InterPro" id="IPR017871">
    <property type="entry name" value="ABC_transporter-like_CS"/>
</dbReference>
<dbReference type="FunFam" id="3.40.50.300:FF:000066">
    <property type="entry name" value="ABC transporter B family member 1"/>
    <property type="match status" value="1"/>
</dbReference>
<evidence type="ECO:0000256" key="2">
    <source>
        <dbReference type="ARBA" id="ARBA00007577"/>
    </source>
</evidence>